<evidence type="ECO:0000256" key="1">
    <source>
        <dbReference type="SAM" id="Phobius"/>
    </source>
</evidence>
<keyword evidence="1" id="KW-0812">Transmembrane</keyword>
<keyword evidence="3" id="KW-1185">Reference proteome</keyword>
<gene>
    <name evidence="2" type="ORF">ACFO4L_01750</name>
</gene>
<feature type="transmembrane region" description="Helical" evidence="1">
    <location>
        <begin position="7"/>
        <end position="26"/>
    </location>
</feature>
<name>A0ABV9NPM2_9BACI</name>
<evidence type="ECO:0000313" key="2">
    <source>
        <dbReference type="EMBL" id="MFC4735297.1"/>
    </source>
</evidence>
<accession>A0ABV9NPM2</accession>
<dbReference type="Proteomes" id="UP001595896">
    <property type="component" value="Unassembled WGS sequence"/>
</dbReference>
<proteinExistence type="predicted"/>
<reference evidence="3" key="1">
    <citation type="journal article" date="2019" name="Int. J. Syst. Evol. Microbiol.">
        <title>The Global Catalogue of Microorganisms (GCM) 10K type strain sequencing project: providing services to taxonomists for standard genome sequencing and annotation.</title>
        <authorList>
            <consortium name="The Broad Institute Genomics Platform"/>
            <consortium name="The Broad Institute Genome Sequencing Center for Infectious Disease"/>
            <person name="Wu L."/>
            <person name="Ma J."/>
        </authorList>
    </citation>
    <scope>NUCLEOTIDE SEQUENCE [LARGE SCALE GENOMIC DNA]</scope>
    <source>
        <strain evidence="3">JCM 12165</strain>
    </source>
</reference>
<sequence>MTLDRIVTILAGIMIILVLLSMLTPFYLPDSVYFFILFLFSGLYAYTKLKRDRASFFGWLLTVLALVSFAVLVRILLPF</sequence>
<protein>
    <recommendedName>
        <fullName evidence="4">DUF3953 domain-containing protein</fullName>
    </recommendedName>
</protein>
<organism evidence="2 3">
    <name type="scientific">Bacillus daqingensis</name>
    <dbReference type="NCBI Taxonomy" id="872396"/>
    <lineage>
        <taxon>Bacteria</taxon>
        <taxon>Bacillati</taxon>
        <taxon>Bacillota</taxon>
        <taxon>Bacilli</taxon>
        <taxon>Bacillales</taxon>
        <taxon>Bacillaceae</taxon>
        <taxon>Bacillus</taxon>
    </lineage>
</organism>
<keyword evidence="1" id="KW-0472">Membrane</keyword>
<feature type="transmembrane region" description="Helical" evidence="1">
    <location>
        <begin position="32"/>
        <end position="49"/>
    </location>
</feature>
<evidence type="ECO:0008006" key="4">
    <source>
        <dbReference type="Google" id="ProtNLM"/>
    </source>
</evidence>
<dbReference type="EMBL" id="JBHSGK010000003">
    <property type="protein sequence ID" value="MFC4735297.1"/>
    <property type="molecule type" value="Genomic_DNA"/>
</dbReference>
<evidence type="ECO:0000313" key="3">
    <source>
        <dbReference type="Proteomes" id="UP001595896"/>
    </source>
</evidence>
<dbReference type="RefSeq" id="WP_377907924.1">
    <property type="nucleotide sequence ID" value="NZ_JBHSGK010000003.1"/>
</dbReference>
<feature type="transmembrane region" description="Helical" evidence="1">
    <location>
        <begin position="56"/>
        <end position="77"/>
    </location>
</feature>
<keyword evidence="1" id="KW-1133">Transmembrane helix</keyword>
<comment type="caution">
    <text evidence="2">The sequence shown here is derived from an EMBL/GenBank/DDBJ whole genome shotgun (WGS) entry which is preliminary data.</text>
</comment>